<evidence type="ECO:0000313" key="2">
    <source>
        <dbReference type="Proteomes" id="UP001175226"/>
    </source>
</evidence>
<keyword evidence="2" id="KW-1185">Reference proteome</keyword>
<gene>
    <name evidence="1" type="ORF">EV421DRAFT_1742663</name>
</gene>
<proteinExistence type="predicted"/>
<comment type="caution">
    <text evidence="1">The sequence shown here is derived from an EMBL/GenBank/DDBJ whole genome shotgun (WGS) entry which is preliminary data.</text>
</comment>
<sequence>MKQDSLTTATTTRVLKPTQDSSSVSLLNIDSASLPTPLEEAHACTAELSFNIAENTAKPKGYQGMNYRNAPRQTMENQTIHPDDQTIITSQPMPGESNTLATFRDGWAECMFTGYVKKQILGFAIRLSVRRNRYRGLGMFAARGMKTGDLILDERPMLVAPVLSDPRTIAFPENFTKDQILQAAIYEYEKTLGFCFRCMPKENQQAFMELTNCHQRDGSGTPFGIIRTNEYEVEGLKDKNAQEPFGIYTAVWDKLSRLNHRRLMMEEEGVQTNLYYKVTLYQLATLSLMYGRKLAAISRARKFEEAEQTAAVGAVRKTGGTSGLSLISFPQN</sequence>
<evidence type="ECO:0000313" key="1">
    <source>
        <dbReference type="EMBL" id="KAK0431952.1"/>
    </source>
</evidence>
<accession>A0AA39IYJ8</accession>
<dbReference type="EMBL" id="JAUEPT010000103">
    <property type="protein sequence ID" value="KAK0431952.1"/>
    <property type="molecule type" value="Genomic_DNA"/>
</dbReference>
<protein>
    <recommendedName>
        <fullName evidence="3">SET domain-containing protein</fullName>
    </recommendedName>
</protein>
<dbReference type="Proteomes" id="UP001175226">
    <property type="component" value="Unassembled WGS sequence"/>
</dbReference>
<organism evidence="1 2">
    <name type="scientific">Armillaria borealis</name>
    <dbReference type="NCBI Taxonomy" id="47425"/>
    <lineage>
        <taxon>Eukaryota</taxon>
        <taxon>Fungi</taxon>
        <taxon>Dikarya</taxon>
        <taxon>Basidiomycota</taxon>
        <taxon>Agaricomycotina</taxon>
        <taxon>Agaricomycetes</taxon>
        <taxon>Agaricomycetidae</taxon>
        <taxon>Agaricales</taxon>
        <taxon>Marasmiineae</taxon>
        <taxon>Physalacriaceae</taxon>
        <taxon>Armillaria</taxon>
    </lineage>
</organism>
<reference evidence="1" key="1">
    <citation type="submission" date="2023-06" db="EMBL/GenBank/DDBJ databases">
        <authorList>
            <consortium name="Lawrence Berkeley National Laboratory"/>
            <person name="Ahrendt S."/>
            <person name="Sahu N."/>
            <person name="Indic B."/>
            <person name="Wong-Bajracharya J."/>
            <person name="Merenyi Z."/>
            <person name="Ke H.-M."/>
            <person name="Monk M."/>
            <person name="Kocsube S."/>
            <person name="Drula E."/>
            <person name="Lipzen A."/>
            <person name="Balint B."/>
            <person name="Henrissat B."/>
            <person name="Andreopoulos B."/>
            <person name="Martin F.M."/>
            <person name="Harder C.B."/>
            <person name="Rigling D."/>
            <person name="Ford K.L."/>
            <person name="Foster G.D."/>
            <person name="Pangilinan J."/>
            <person name="Papanicolaou A."/>
            <person name="Barry K."/>
            <person name="LaButti K."/>
            <person name="Viragh M."/>
            <person name="Koriabine M."/>
            <person name="Yan M."/>
            <person name="Riley R."/>
            <person name="Champramary S."/>
            <person name="Plett K.L."/>
            <person name="Tsai I.J."/>
            <person name="Slot J."/>
            <person name="Sipos G."/>
            <person name="Plett J."/>
            <person name="Nagy L.G."/>
            <person name="Grigoriev I.V."/>
        </authorList>
    </citation>
    <scope>NUCLEOTIDE SEQUENCE</scope>
    <source>
        <strain evidence="1">FPL87.14</strain>
    </source>
</reference>
<evidence type="ECO:0008006" key="3">
    <source>
        <dbReference type="Google" id="ProtNLM"/>
    </source>
</evidence>
<dbReference type="AlphaFoldDB" id="A0AA39IYJ8"/>
<name>A0AA39IYJ8_9AGAR</name>